<proteinExistence type="predicted"/>
<feature type="compositionally biased region" description="Basic and acidic residues" evidence="1">
    <location>
        <begin position="13"/>
        <end position="27"/>
    </location>
</feature>
<dbReference type="AlphaFoldDB" id="A0A4Y9YH05"/>
<dbReference type="EMBL" id="SEKV01000227">
    <property type="protein sequence ID" value="TFY60993.1"/>
    <property type="molecule type" value="Genomic_DNA"/>
</dbReference>
<accession>A0A4Y9YH05</accession>
<evidence type="ECO:0000256" key="1">
    <source>
        <dbReference type="SAM" id="MobiDB-lite"/>
    </source>
</evidence>
<dbReference type="Proteomes" id="UP000298390">
    <property type="component" value="Unassembled WGS sequence"/>
</dbReference>
<feature type="compositionally biased region" description="Low complexity" evidence="1">
    <location>
        <begin position="83"/>
        <end position="94"/>
    </location>
</feature>
<organism evidence="2 3">
    <name type="scientific">Rhodofomes roseus</name>
    <dbReference type="NCBI Taxonomy" id="34475"/>
    <lineage>
        <taxon>Eukaryota</taxon>
        <taxon>Fungi</taxon>
        <taxon>Dikarya</taxon>
        <taxon>Basidiomycota</taxon>
        <taxon>Agaricomycotina</taxon>
        <taxon>Agaricomycetes</taxon>
        <taxon>Polyporales</taxon>
        <taxon>Rhodofomes</taxon>
    </lineage>
</organism>
<reference evidence="2 3" key="1">
    <citation type="submission" date="2019-01" db="EMBL/GenBank/DDBJ databases">
        <title>Genome sequencing of the rare red list fungi Fomitopsis rosea.</title>
        <authorList>
            <person name="Buettner E."/>
            <person name="Kellner H."/>
        </authorList>
    </citation>
    <scope>NUCLEOTIDE SEQUENCE [LARGE SCALE GENOMIC DNA]</scope>
    <source>
        <strain evidence="2 3">DSM 105464</strain>
    </source>
</reference>
<comment type="caution">
    <text evidence="2">The sequence shown here is derived from an EMBL/GenBank/DDBJ whole genome shotgun (WGS) entry which is preliminary data.</text>
</comment>
<protein>
    <submittedName>
        <fullName evidence="2">Uncharacterized protein</fullName>
    </submittedName>
</protein>
<name>A0A4Y9YH05_9APHY</name>
<feature type="region of interest" description="Disordered" evidence="1">
    <location>
        <begin position="71"/>
        <end position="100"/>
    </location>
</feature>
<feature type="region of interest" description="Disordered" evidence="1">
    <location>
        <begin position="1"/>
        <end position="59"/>
    </location>
</feature>
<evidence type="ECO:0000313" key="3">
    <source>
        <dbReference type="Proteomes" id="UP000298390"/>
    </source>
</evidence>
<evidence type="ECO:0000313" key="2">
    <source>
        <dbReference type="EMBL" id="TFY60993.1"/>
    </source>
</evidence>
<gene>
    <name evidence="2" type="ORF">EVJ58_g4792</name>
</gene>
<sequence>MESASSPVLAKKARPDDRSVEKLDKGRALLTPPPSSPAQPASSPAGLESDNSENPSHVNLRTSSTLLQAIDGEVPTNPTGNDPSPSSAASAQPGGMPGTAELQPTIVTYCNAEWSDALQSRVKKIVLSSDNANHRFNIYDVPTTGNQWEKVGSENHIQYLCRDGQPLRFWIVGEATEAGVWLIGRNGQTPTNVAVRMRPVRVGEYEKWESFLNSLGGMKAKTPSAPGTLVGRRHMVYRSKHEMDSRPTPFNDCYDATQTLKPYASMSAWPTPEVGVNDLLMMEVRVTRWKCNAEGNAAYKTGWERYRGLGKARADNLTLAALRSWQVVPPAFEDLCEWGDVEADTTQPRSTGSGAPRSHYTLLWSPSLFDEGGQGVRRRALIRLHGFLGAFCIRPLGNWKGSADDAKKAVQYVMLTGHDQPAAFDPQLQTIGAIDNLVYRSLRMLQAPPERKPGVINLRRRVFTRVTPLAAPPQIPLSASDQDAVKAVQGQWRVSHHLSLGTQRRDGQIYGGAKDIIFAKGDFVEVAVFVDVVSYWDTKSRQRKVDIQYAPQEIIKLWSAKDAKVRDTQQQHDSSANENIRK</sequence>